<organism evidence="2 3">
    <name type="scientific">Methanofollis formosanus</name>
    <dbReference type="NCBI Taxonomy" id="299308"/>
    <lineage>
        <taxon>Archaea</taxon>
        <taxon>Methanobacteriati</taxon>
        <taxon>Methanobacteriota</taxon>
        <taxon>Stenosarchaea group</taxon>
        <taxon>Methanomicrobia</taxon>
        <taxon>Methanomicrobiales</taxon>
        <taxon>Methanomicrobiaceae</taxon>
        <taxon>Methanofollis</taxon>
    </lineage>
</organism>
<reference evidence="2" key="1">
    <citation type="journal article" date="2005" name="Int. J. Syst. Evol. Microbiol.">
        <title>Methanofollis formosanus sp. nov., isolated from a fish pond.</title>
        <authorList>
            <person name="Wu S.Y."/>
            <person name="Chen S.C."/>
            <person name="Lai M.C."/>
        </authorList>
    </citation>
    <scope>NUCLEOTIDE SEQUENCE</scope>
    <source>
        <strain evidence="2">ML15</strain>
    </source>
</reference>
<reference evidence="2" key="2">
    <citation type="submission" date="2019-03" db="EMBL/GenBank/DDBJ databases">
        <authorList>
            <person name="Chen S.-C."/>
            <person name="Wu S.-Y."/>
            <person name="Lai M.-C."/>
        </authorList>
    </citation>
    <scope>NUCLEOTIDE SEQUENCE</scope>
    <source>
        <strain evidence="2">ML15</strain>
    </source>
</reference>
<feature type="transmembrane region" description="Helical" evidence="1">
    <location>
        <begin position="351"/>
        <end position="372"/>
    </location>
</feature>
<dbReference type="Proteomes" id="UP000826709">
    <property type="component" value="Chromosome"/>
</dbReference>
<feature type="transmembrane region" description="Helical" evidence="1">
    <location>
        <begin position="308"/>
        <end position="330"/>
    </location>
</feature>
<dbReference type="RefSeq" id="WP_220682078.1">
    <property type="nucleotide sequence ID" value="NZ_CP037968.1"/>
</dbReference>
<accession>A0A8G1EFN7</accession>
<keyword evidence="3" id="KW-1185">Reference proteome</keyword>
<feature type="transmembrane region" description="Helical" evidence="1">
    <location>
        <begin position="115"/>
        <end position="137"/>
    </location>
</feature>
<evidence type="ECO:0000256" key="1">
    <source>
        <dbReference type="SAM" id="Phobius"/>
    </source>
</evidence>
<protein>
    <submittedName>
        <fullName evidence="2">Uncharacterized protein</fullName>
    </submittedName>
</protein>
<evidence type="ECO:0000313" key="3">
    <source>
        <dbReference type="Proteomes" id="UP000826709"/>
    </source>
</evidence>
<feature type="transmembrane region" description="Helical" evidence="1">
    <location>
        <begin position="20"/>
        <end position="43"/>
    </location>
</feature>
<evidence type="ECO:0000313" key="2">
    <source>
        <dbReference type="EMBL" id="QYZ78329.1"/>
    </source>
</evidence>
<dbReference type="EMBL" id="CP037968">
    <property type="protein sequence ID" value="QYZ78329.1"/>
    <property type="molecule type" value="Genomic_DNA"/>
</dbReference>
<feature type="transmembrane region" description="Helical" evidence="1">
    <location>
        <begin position="414"/>
        <end position="431"/>
    </location>
</feature>
<feature type="transmembrane region" description="Helical" evidence="1">
    <location>
        <begin position="282"/>
        <end position="302"/>
    </location>
</feature>
<dbReference type="KEGG" id="mfk:E2N92_02210"/>
<proteinExistence type="predicted"/>
<dbReference type="AlphaFoldDB" id="A0A8G1EFN7"/>
<keyword evidence="1" id="KW-1133">Transmembrane helix</keyword>
<sequence>MLELFRAMMKEEWRIHSTMFGSLSFALYPVLICAIAFMGSFLLPYLEPILPFGDFALVIHAVFLLLGLMVGAFGLLMNEVMERRFGQSSSLAYSARIFPLSERFIFLNFVVKDTVYYILLWVLPFVLGFALAAPSVGVPFETVLLLLLTLSLSFLTGLSAAFFFSMIYTRSKRLLALVCVLFLGTGAAASVTIGAGPEVLFLPLTLFHAFSWWTLLAACVEILILSAAAIALLTPESAATTKYYRNRLAPLANRLSPFPYPVLAAKDIIDLSRSGSAVGQTIFSFLVPLGLIWCFLSVLGGFLPQHSILLLFAIITGVVASTMYVWLTMFDSFGPYACLPVSVAMVIKSKVCSFAVLQMIPIALIALLTLAIGSEVYLLPALILCSSVSCYGLAVTVFLTGLSPNVLLYDTRVLAFYLLALGLPVFLLIVLSFMNPWYVTASVLLLIPARWLVQRGYRKWEGREQMTF</sequence>
<feature type="transmembrane region" description="Helical" evidence="1">
    <location>
        <begin position="437"/>
        <end position="453"/>
    </location>
</feature>
<feature type="transmembrane region" description="Helical" evidence="1">
    <location>
        <begin position="55"/>
        <end position="76"/>
    </location>
</feature>
<gene>
    <name evidence="2" type="ORF">E2N92_02210</name>
</gene>
<feature type="transmembrane region" description="Helical" evidence="1">
    <location>
        <begin position="143"/>
        <end position="167"/>
    </location>
</feature>
<dbReference type="OrthoDB" id="107643at2157"/>
<feature type="transmembrane region" description="Helical" evidence="1">
    <location>
        <begin position="174"/>
        <end position="195"/>
    </location>
</feature>
<keyword evidence="1" id="KW-0472">Membrane</keyword>
<feature type="transmembrane region" description="Helical" evidence="1">
    <location>
        <begin position="378"/>
        <end position="402"/>
    </location>
</feature>
<name>A0A8G1EFN7_9EURY</name>
<keyword evidence="1" id="KW-0812">Transmembrane</keyword>
<feature type="transmembrane region" description="Helical" evidence="1">
    <location>
        <begin position="210"/>
        <end position="233"/>
    </location>
</feature>